<dbReference type="InterPro" id="IPR036865">
    <property type="entry name" value="CRAL-TRIO_dom_sf"/>
</dbReference>
<dbReference type="PANTHER" id="PTHR10174">
    <property type="entry name" value="ALPHA-TOCOPHEROL TRANSFER PROTEIN-RELATED"/>
    <property type="match status" value="1"/>
</dbReference>
<dbReference type="InterPro" id="IPR036273">
    <property type="entry name" value="CRAL/TRIO_N_dom_sf"/>
</dbReference>
<evidence type="ECO:0000313" key="2">
    <source>
        <dbReference type="EMBL" id="CRK93841.1"/>
    </source>
</evidence>
<dbReference type="PANTHER" id="PTHR10174:SF166">
    <property type="entry name" value="LD40136P"/>
    <property type="match status" value="1"/>
</dbReference>
<dbReference type="Proteomes" id="UP000183832">
    <property type="component" value="Unassembled WGS sequence"/>
</dbReference>
<dbReference type="CDD" id="cd00170">
    <property type="entry name" value="SEC14"/>
    <property type="match status" value="1"/>
</dbReference>
<sequence>MMLSDKFLEKARNELREDETRKEQALEHFREWLNKHPYIKSIRQDDVFLLQFLRTKKYTMDKVFNTFENCILAQKKYSKWFDFKDSDFDRMMELYQTGYIYPLAERDEDGRRIIFIQLRRLNPDYFTSADAIRLSAVLSASLLEEEETQIAGVATIIDHEGMTMKHTSLFSVADIVDFADCLKNAVGRYKQLFLVNLPSFAVFLLDVARSTLSDKLKKRIVLPKNMDDLKNYINPSMLPKEYGGDLPEAEHMEIFNQYFRSVRPNLEEIRARVIDWTKVPNFKTSESEAVGSFRKLEID</sequence>
<proteinExistence type="predicted"/>
<dbReference type="InterPro" id="IPR001251">
    <property type="entry name" value="CRAL-TRIO_dom"/>
</dbReference>
<organism evidence="2 3">
    <name type="scientific">Clunio marinus</name>
    <dbReference type="NCBI Taxonomy" id="568069"/>
    <lineage>
        <taxon>Eukaryota</taxon>
        <taxon>Metazoa</taxon>
        <taxon>Ecdysozoa</taxon>
        <taxon>Arthropoda</taxon>
        <taxon>Hexapoda</taxon>
        <taxon>Insecta</taxon>
        <taxon>Pterygota</taxon>
        <taxon>Neoptera</taxon>
        <taxon>Endopterygota</taxon>
        <taxon>Diptera</taxon>
        <taxon>Nematocera</taxon>
        <taxon>Chironomoidea</taxon>
        <taxon>Chironomidae</taxon>
        <taxon>Clunio</taxon>
    </lineage>
</organism>
<dbReference type="Gene3D" id="1.10.8.20">
    <property type="entry name" value="N-terminal domain of phosphatidylinositol transfer protein sec14p"/>
    <property type="match status" value="1"/>
</dbReference>
<evidence type="ECO:0000259" key="1">
    <source>
        <dbReference type="PROSITE" id="PS50191"/>
    </source>
</evidence>
<dbReference type="GO" id="GO:1902936">
    <property type="term" value="F:phosphatidylinositol bisphosphate binding"/>
    <property type="evidence" value="ECO:0007669"/>
    <property type="project" value="TreeGrafter"/>
</dbReference>
<dbReference type="PROSITE" id="PS50191">
    <property type="entry name" value="CRAL_TRIO"/>
    <property type="match status" value="1"/>
</dbReference>
<accession>A0A1J1I627</accession>
<dbReference type="AlphaFoldDB" id="A0A1J1I627"/>
<dbReference type="SUPFAM" id="SSF46938">
    <property type="entry name" value="CRAL/TRIO N-terminal domain"/>
    <property type="match status" value="1"/>
</dbReference>
<dbReference type="OrthoDB" id="6722538at2759"/>
<dbReference type="GO" id="GO:0016020">
    <property type="term" value="C:membrane"/>
    <property type="evidence" value="ECO:0007669"/>
    <property type="project" value="TreeGrafter"/>
</dbReference>
<evidence type="ECO:0000313" key="3">
    <source>
        <dbReference type="Proteomes" id="UP000183832"/>
    </source>
</evidence>
<dbReference type="Pfam" id="PF00650">
    <property type="entry name" value="CRAL_TRIO"/>
    <property type="match status" value="1"/>
</dbReference>
<keyword evidence="3" id="KW-1185">Reference proteome</keyword>
<dbReference type="STRING" id="568069.A0A1J1I627"/>
<gene>
    <name evidence="2" type="primary">similar to Clavesin-2</name>
    <name evidence="2" type="ORF">CLUMA_CG007368</name>
</gene>
<dbReference type="Gene3D" id="3.40.525.10">
    <property type="entry name" value="CRAL-TRIO lipid binding domain"/>
    <property type="match status" value="1"/>
</dbReference>
<name>A0A1J1I627_9DIPT</name>
<protein>
    <submittedName>
        <fullName evidence="2">CLUMA_CG007368, isoform A</fullName>
    </submittedName>
</protein>
<dbReference type="EMBL" id="CVRI01000038">
    <property type="protein sequence ID" value="CRK93841.1"/>
    <property type="molecule type" value="Genomic_DNA"/>
</dbReference>
<dbReference type="SUPFAM" id="SSF52087">
    <property type="entry name" value="CRAL/TRIO domain"/>
    <property type="match status" value="1"/>
</dbReference>
<feature type="domain" description="CRAL-TRIO" evidence="1">
    <location>
        <begin position="88"/>
        <end position="250"/>
    </location>
</feature>
<reference evidence="2 3" key="1">
    <citation type="submission" date="2015-04" db="EMBL/GenBank/DDBJ databases">
        <authorList>
            <person name="Syromyatnikov M.Y."/>
            <person name="Popov V.N."/>
        </authorList>
    </citation>
    <scope>NUCLEOTIDE SEQUENCE [LARGE SCALE GENOMIC DNA]</scope>
</reference>
<dbReference type="SMART" id="SM00516">
    <property type="entry name" value="SEC14"/>
    <property type="match status" value="1"/>
</dbReference>
<dbReference type="PRINTS" id="PR00180">
    <property type="entry name" value="CRETINALDHBP"/>
</dbReference>